<feature type="compositionally biased region" description="Basic and acidic residues" evidence="1">
    <location>
        <begin position="44"/>
        <end position="56"/>
    </location>
</feature>
<gene>
    <name evidence="2" type="ORF">AARAC_008254</name>
</gene>
<keyword evidence="3" id="KW-1185">Reference proteome</keyword>
<dbReference type="EMBL" id="NEXV01000102">
    <property type="protein sequence ID" value="PIG88486.1"/>
    <property type="molecule type" value="Genomic_DNA"/>
</dbReference>
<evidence type="ECO:0000313" key="2">
    <source>
        <dbReference type="EMBL" id="PIG88486.1"/>
    </source>
</evidence>
<feature type="region of interest" description="Disordered" evidence="1">
    <location>
        <begin position="32"/>
        <end position="56"/>
    </location>
</feature>
<evidence type="ECO:0000256" key="1">
    <source>
        <dbReference type="SAM" id="MobiDB-lite"/>
    </source>
</evidence>
<evidence type="ECO:0000313" key="3">
    <source>
        <dbReference type="Proteomes" id="UP000231358"/>
    </source>
</evidence>
<name>A0A2G7G6L1_9EURO</name>
<reference evidence="2 3" key="1">
    <citation type="submission" date="2017-05" db="EMBL/GenBank/DDBJ databases">
        <title>Genome sequence for an aflatoxigenic pathogen of Argentinian peanut, Aspergillus arachidicola.</title>
        <authorList>
            <person name="Moore G."/>
            <person name="Beltz S.B."/>
            <person name="Mack B.M."/>
        </authorList>
    </citation>
    <scope>NUCLEOTIDE SEQUENCE [LARGE SCALE GENOMIC DNA]</scope>
    <source>
        <strain evidence="2 3">CBS 117610</strain>
    </source>
</reference>
<comment type="caution">
    <text evidence="2">The sequence shown here is derived from an EMBL/GenBank/DDBJ whole genome shotgun (WGS) entry which is preliminary data.</text>
</comment>
<dbReference type="AlphaFoldDB" id="A0A2G7G6L1"/>
<proteinExistence type="predicted"/>
<protein>
    <submittedName>
        <fullName evidence="2">Uncharacterized protein</fullName>
    </submittedName>
</protein>
<dbReference type="Proteomes" id="UP000231358">
    <property type="component" value="Unassembled WGS sequence"/>
</dbReference>
<accession>A0A2G7G6L1</accession>
<sequence length="220" mass="25788">MSNTTTRHKKPGIPTPAMREYLWMKQIGKSLSANSPLRPNKRTKTSEGDKNSLENRHRFLTAYKRRMLREKSGMRYGRNREHSHGHNTTVLGGSLYEDAKLYRMSLRQDTELYEELYGISPFHVPKMHSETRALLNDHATVLDSGNYRFTPIFQQAFEEFVYALKVAKFPPYDYFRRKYDGDVGDEHPLLRKLRSRHWALERAFQKEVGYVGGRDKRGSS</sequence>
<organism evidence="2 3">
    <name type="scientific">Aspergillus arachidicola</name>
    <dbReference type="NCBI Taxonomy" id="656916"/>
    <lineage>
        <taxon>Eukaryota</taxon>
        <taxon>Fungi</taxon>
        <taxon>Dikarya</taxon>
        <taxon>Ascomycota</taxon>
        <taxon>Pezizomycotina</taxon>
        <taxon>Eurotiomycetes</taxon>
        <taxon>Eurotiomycetidae</taxon>
        <taxon>Eurotiales</taxon>
        <taxon>Aspergillaceae</taxon>
        <taxon>Aspergillus</taxon>
        <taxon>Aspergillus subgen. Circumdati</taxon>
    </lineage>
</organism>